<dbReference type="STRING" id="930992.A0A0D0BHB4"/>
<reference evidence="2 3" key="1">
    <citation type="submission" date="2014-04" db="EMBL/GenBank/DDBJ databases">
        <authorList>
            <consortium name="DOE Joint Genome Institute"/>
            <person name="Kuo A."/>
            <person name="Ruytinx J."/>
            <person name="Rineau F."/>
            <person name="Colpaert J."/>
            <person name="Kohler A."/>
            <person name="Nagy L.G."/>
            <person name="Floudas D."/>
            <person name="Copeland A."/>
            <person name="Barry K.W."/>
            <person name="Cichocki N."/>
            <person name="Veneault-Fourrey C."/>
            <person name="LaButti K."/>
            <person name="Lindquist E.A."/>
            <person name="Lipzen A."/>
            <person name="Lundell T."/>
            <person name="Morin E."/>
            <person name="Murat C."/>
            <person name="Sun H."/>
            <person name="Tunlid A."/>
            <person name="Henrissat B."/>
            <person name="Grigoriev I.V."/>
            <person name="Hibbett D.S."/>
            <person name="Martin F."/>
            <person name="Nordberg H.P."/>
            <person name="Cantor M.N."/>
            <person name="Hua S.X."/>
        </authorList>
    </citation>
    <scope>NUCLEOTIDE SEQUENCE [LARGE SCALE GENOMIC DNA]</scope>
    <source>
        <strain evidence="2 3">UH-Slu-Lm8-n1</strain>
    </source>
</reference>
<feature type="compositionally biased region" description="Polar residues" evidence="1">
    <location>
        <begin position="1"/>
        <end position="11"/>
    </location>
</feature>
<sequence length="183" mass="20650">MSTLSSETSPQHSHETVSNRLTELVAKDQRAYERARHQTKERREHAQMKERKDRATAGFRAPALKEGHLSRAAKRASMEFWDGDEPDSPTLAEFGRPLNVSIPRNKSGFSKMALADFVTSKTKKLSRMRDVDFEVLPPVRSVIALDDFGHDIEINEPWEFISLAPESPTWKGLSYAQAAALTL</sequence>
<name>A0A0D0BHB4_9AGAM</name>
<dbReference type="Proteomes" id="UP000054485">
    <property type="component" value="Unassembled WGS sequence"/>
</dbReference>
<dbReference type="OrthoDB" id="3245714at2759"/>
<protein>
    <submittedName>
        <fullName evidence="2">Uncharacterized protein</fullName>
    </submittedName>
</protein>
<evidence type="ECO:0000256" key="1">
    <source>
        <dbReference type="SAM" id="MobiDB-lite"/>
    </source>
</evidence>
<dbReference type="HOGENOM" id="CLU_104722_0_0_1"/>
<evidence type="ECO:0000313" key="3">
    <source>
        <dbReference type="Proteomes" id="UP000054485"/>
    </source>
</evidence>
<proteinExistence type="predicted"/>
<evidence type="ECO:0000313" key="2">
    <source>
        <dbReference type="EMBL" id="KIK45477.1"/>
    </source>
</evidence>
<keyword evidence="3" id="KW-1185">Reference proteome</keyword>
<dbReference type="EMBL" id="KN835172">
    <property type="protein sequence ID" value="KIK45477.1"/>
    <property type="molecule type" value="Genomic_DNA"/>
</dbReference>
<accession>A0A0D0BHB4</accession>
<gene>
    <name evidence="2" type="ORF">CY34DRAFT_801553</name>
</gene>
<dbReference type="AlphaFoldDB" id="A0A0D0BHB4"/>
<feature type="compositionally biased region" description="Basic and acidic residues" evidence="1">
    <location>
        <begin position="25"/>
        <end position="55"/>
    </location>
</feature>
<organism evidence="2 3">
    <name type="scientific">Suillus luteus UH-Slu-Lm8-n1</name>
    <dbReference type="NCBI Taxonomy" id="930992"/>
    <lineage>
        <taxon>Eukaryota</taxon>
        <taxon>Fungi</taxon>
        <taxon>Dikarya</taxon>
        <taxon>Basidiomycota</taxon>
        <taxon>Agaricomycotina</taxon>
        <taxon>Agaricomycetes</taxon>
        <taxon>Agaricomycetidae</taxon>
        <taxon>Boletales</taxon>
        <taxon>Suillineae</taxon>
        <taxon>Suillaceae</taxon>
        <taxon>Suillus</taxon>
    </lineage>
</organism>
<feature type="region of interest" description="Disordered" evidence="1">
    <location>
        <begin position="1"/>
        <end position="60"/>
    </location>
</feature>
<reference evidence="3" key="2">
    <citation type="submission" date="2015-01" db="EMBL/GenBank/DDBJ databases">
        <title>Evolutionary Origins and Diversification of the Mycorrhizal Mutualists.</title>
        <authorList>
            <consortium name="DOE Joint Genome Institute"/>
            <consortium name="Mycorrhizal Genomics Consortium"/>
            <person name="Kohler A."/>
            <person name="Kuo A."/>
            <person name="Nagy L.G."/>
            <person name="Floudas D."/>
            <person name="Copeland A."/>
            <person name="Barry K.W."/>
            <person name="Cichocki N."/>
            <person name="Veneault-Fourrey C."/>
            <person name="LaButti K."/>
            <person name="Lindquist E.A."/>
            <person name="Lipzen A."/>
            <person name="Lundell T."/>
            <person name="Morin E."/>
            <person name="Murat C."/>
            <person name="Riley R."/>
            <person name="Ohm R."/>
            <person name="Sun H."/>
            <person name="Tunlid A."/>
            <person name="Henrissat B."/>
            <person name="Grigoriev I.V."/>
            <person name="Hibbett D.S."/>
            <person name="Martin F."/>
        </authorList>
    </citation>
    <scope>NUCLEOTIDE SEQUENCE [LARGE SCALE GENOMIC DNA]</scope>
    <source>
        <strain evidence="3">UH-Slu-Lm8-n1</strain>
    </source>
</reference>
<dbReference type="InParanoid" id="A0A0D0BHB4"/>